<sequence>MKNKPDDRRDNVDRIQYNISNTIENIHRADEMIEKTDDENTKEALSEKNQRREAALDAMREEIKDEAIDKQNGYK</sequence>
<dbReference type="OrthoDB" id="1799076at2"/>
<evidence type="ECO:0000313" key="3">
    <source>
        <dbReference type="EMBL" id="KIE44936.1"/>
    </source>
</evidence>
<accession>A0A0C1R394</accession>
<gene>
    <name evidence="1 3" type="primary">tlp</name>
    <name evidence="3" type="ORF">U732_295</name>
</gene>
<dbReference type="HAMAP" id="MF_01506">
    <property type="entry name" value="Tlp"/>
    <property type="match status" value="1"/>
</dbReference>
<feature type="region of interest" description="Disordered" evidence="2">
    <location>
        <begin position="34"/>
        <end position="75"/>
    </location>
</feature>
<reference evidence="3 4" key="1">
    <citation type="journal article" date="2015" name="Infect. Genet. Evol.">
        <title>Genomic sequences of six botulinum neurotoxin-producing strains representing three clostridial species illustrate the mobility and diversity of botulinum neurotoxin genes.</title>
        <authorList>
            <person name="Smith T.J."/>
            <person name="Hill K.K."/>
            <person name="Xie G."/>
            <person name="Foley B.T."/>
            <person name="Williamson C.H."/>
            <person name="Foster J.T."/>
            <person name="Johnson S.L."/>
            <person name="Chertkov O."/>
            <person name="Teshima H."/>
            <person name="Gibbons H.S."/>
            <person name="Johnsky L.A."/>
            <person name="Karavis M.A."/>
            <person name="Smith L.A."/>
        </authorList>
    </citation>
    <scope>NUCLEOTIDE SEQUENCE [LARGE SCALE GENOMIC DNA]</scope>
    <source>
        <strain evidence="3 4">CDC 2741</strain>
    </source>
</reference>
<dbReference type="EMBL" id="AYSO01000020">
    <property type="protein sequence ID" value="KIE44936.1"/>
    <property type="molecule type" value="Genomic_DNA"/>
</dbReference>
<evidence type="ECO:0000256" key="1">
    <source>
        <dbReference type="HAMAP-Rule" id="MF_01506"/>
    </source>
</evidence>
<proteinExistence type="inferred from homology"/>
<organism evidence="3 4">
    <name type="scientific">Clostridium argentinense CDC 2741</name>
    <dbReference type="NCBI Taxonomy" id="1418104"/>
    <lineage>
        <taxon>Bacteria</taxon>
        <taxon>Bacillati</taxon>
        <taxon>Bacillota</taxon>
        <taxon>Clostridia</taxon>
        <taxon>Eubacteriales</taxon>
        <taxon>Clostridiaceae</taxon>
        <taxon>Clostridium</taxon>
    </lineage>
</organism>
<dbReference type="STRING" id="29341.RSJ17_04285"/>
<feature type="compositionally biased region" description="Basic and acidic residues" evidence="2">
    <location>
        <begin position="34"/>
        <end position="69"/>
    </location>
</feature>
<keyword evidence="4" id="KW-1185">Reference proteome</keyword>
<evidence type="ECO:0000256" key="2">
    <source>
        <dbReference type="SAM" id="MobiDB-lite"/>
    </source>
</evidence>
<comment type="similarity">
    <text evidence="1">Belongs to the Tlp family.</text>
</comment>
<dbReference type="Proteomes" id="UP000031366">
    <property type="component" value="Unassembled WGS sequence"/>
</dbReference>
<dbReference type="InterPro" id="IPR017524">
    <property type="entry name" value="SASP_thioredoxin-like"/>
</dbReference>
<evidence type="ECO:0000313" key="4">
    <source>
        <dbReference type="Proteomes" id="UP000031366"/>
    </source>
</evidence>
<dbReference type="Pfam" id="PF19824">
    <property type="entry name" value="Tlp"/>
    <property type="match status" value="1"/>
</dbReference>
<comment type="caution">
    <text evidence="3">The sequence shown here is derived from an EMBL/GenBank/DDBJ whole genome shotgun (WGS) entry which is preliminary data.</text>
</comment>
<protein>
    <recommendedName>
        <fullName evidence="1">Protein Tlp homolog</fullName>
    </recommendedName>
</protein>
<dbReference type="AlphaFoldDB" id="A0A0C1R394"/>
<dbReference type="RefSeq" id="WP_039636053.1">
    <property type="nucleotide sequence ID" value="NZ_AYSO01000020.1"/>
</dbReference>
<dbReference type="NCBIfam" id="TIGR03090">
    <property type="entry name" value="SASP_tlp"/>
    <property type="match status" value="1"/>
</dbReference>
<name>A0A0C1R394_9CLOT</name>